<dbReference type="GO" id="GO:0015473">
    <property type="term" value="F:fimbrial usher porin activity"/>
    <property type="evidence" value="ECO:0007669"/>
    <property type="project" value="InterPro"/>
</dbReference>
<sequence>MRQSTVRNKDRILLETTVPPGPFRIQTLDSGVKGVLDVTIREEDGEERPV</sequence>
<dbReference type="GO" id="GO:0009297">
    <property type="term" value="P:pilus assembly"/>
    <property type="evidence" value="ECO:0007669"/>
    <property type="project" value="InterPro"/>
</dbReference>
<accession>A0A2X2BX61</accession>
<reference evidence="1 2" key="1">
    <citation type="submission" date="2018-06" db="EMBL/GenBank/DDBJ databases">
        <authorList>
            <consortium name="Pathogen Informatics"/>
            <person name="Doyle S."/>
        </authorList>
    </citation>
    <scope>NUCLEOTIDE SEQUENCE [LARGE SCALE GENOMIC DNA]</scope>
    <source>
        <strain evidence="1 2">NCTC10975</strain>
    </source>
</reference>
<dbReference type="Pfam" id="PF00577">
    <property type="entry name" value="Usher"/>
    <property type="match status" value="1"/>
</dbReference>
<protein>
    <submittedName>
        <fullName evidence="1">Fimbrial outer membrane usher protein</fullName>
    </submittedName>
</protein>
<dbReference type="AlphaFoldDB" id="A0A2X2BX61"/>
<dbReference type="EMBL" id="UAUE01000025">
    <property type="protein sequence ID" value="SPY99674.1"/>
    <property type="molecule type" value="Genomic_DNA"/>
</dbReference>
<evidence type="ECO:0000313" key="2">
    <source>
        <dbReference type="Proteomes" id="UP000251485"/>
    </source>
</evidence>
<dbReference type="Proteomes" id="UP000251485">
    <property type="component" value="Unassembled WGS sequence"/>
</dbReference>
<dbReference type="Gene3D" id="2.60.40.3110">
    <property type="match status" value="1"/>
</dbReference>
<name>A0A2X2BX61_PROMI</name>
<organism evidence="1 2">
    <name type="scientific">Proteus mirabilis</name>
    <dbReference type="NCBI Taxonomy" id="584"/>
    <lineage>
        <taxon>Bacteria</taxon>
        <taxon>Pseudomonadati</taxon>
        <taxon>Pseudomonadota</taxon>
        <taxon>Gammaproteobacteria</taxon>
        <taxon>Enterobacterales</taxon>
        <taxon>Morganellaceae</taxon>
        <taxon>Proteus</taxon>
    </lineage>
</organism>
<gene>
    <name evidence="1" type="primary">papC_6</name>
    <name evidence="1" type="ORF">NCTC10975_03447</name>
</gene>
<dbReference type="InterPro" id="IPR000015">
    <property type="entry name" value="Fimb_usher"/>
</dbReference>
<evidence type="ECO:0000313" key="1">
    <source>
        <dbReference type="EMBL" id="SPY99674.1"/>
    </source>
</evidence>
<proteinExistence type="predicted"/>
<dbReference type="GO" id="GO:0016020">
    <property type="term" value="C:membrane"/>
    <property type="evidence" value="ECO:0007669"/>
    <property type="project" value="InterPro"/>
</dbReference>